<sequence length="687" mass="73873">MNPEHLLWFIPLLPFAGFVLNGLIGRRLPRTGVAAIALLFSALPALLVADLWQHMLSTGTLAITANSAPWIQVTGFVVRFAFTVDHLTLIMLSIITGVGFLIHLYSVGYMAEDQGYWRFFAYLNLFLFFMLVLVLAQNFLLLFVGWEGVGLASYLLIGFYWQKPAANAAARKAFVVNRVGDFGFLLAMFLLIRNFGTLDFTGIFSNISAHPGMQGGILTAIALLLVVGAAGKSAQIPLYVWLPDAMEGPTPVSALIHAATMVTAGIYLVARAHVLFDRSPFTLGVIAIIGAATALFAATIGMVQHDIKRVLAYSTISQLGYMFLGCGVAAYSAAVFHLMTHAFFKALLFLAAGSVIHALSGEQDMRAMGGLRKRIPTTFWTMTAGVIAIAGIPPFSGFFSKDEILYRVWDSSINPGLSKLLWAVGLVTAGLTSFYMFRLWFKTFFGAERFDEHALGATSHAAHAPHAHTAGTNAHAAEDEHDEGQAHSHGVHESPWVMLGPLVILAVLSVVGGWVGVPQALAGSNHFEHFLDPVFAATTHAENAINADQVSHGLERGLAVVSVLVALFGWFVADLFYRQRPGTLGARAAGTPLYRLVAHKYYIDELYNGLIVLPIAGLTRLVLGGLIEGGIVNGSGKLAAFATQAASSGTRRMQSGNIRSYAGWLAAGAAIVILVMTYTVLAHTAIR</sequence>
<accession>A0ABW9KJ09</accession>
<dbReference type="InterPro" id="IPR003945">
    <property type="entry name" value="NU5C-like"/>
</dbReference>
<gene>
    <name evidence="9" type="primary">nuoL</name>
    <name evidence="9" type="ORF">ACK2TP_08245</name>
</gene>
<evidence type="ECO:0000313" key="10">
    <source>
        <dbReference type="Proteomes" id="UP001634747"/>
    </source>
</evidence>
<dbReference type="EMBL" id="JBJYXY010000001">
    <property type="protein sequence ID" value="MFN2975751.1"/>
    <property type="molecule type" value="Genomic_DNA"/>
</dbReference>
<keyword evidence="3 6" id="KW-1133">Transmembrane helix</keyword>
<feature type="domain" description="NADH:quinone oxidoreductase/Mrp antiporter transmembrane" evidence="7">
    <location>
        <begin position="136"/>
        <end position="414"/>
    </location>
</feature>
<feature type="transmembrane region" description="Helical" evidence="6">
    <location>
        <begin position="496"/>
        <end position="517"/>
    </location>
</feature>
<evidence type="ECO:0000256" key="4">
    <source>
        <dbReference type="ARBA" id="ARBA00023136"/>
    </source>
</evidence>
<feature type="transmembrane region" description="Helical" evidence="6">
    <location>
        <begin position="661"/>
        <end position="681"/>
    </location>
</feature>
<evidence type="ECO:0000256" key="3">
    <source>
        <dbReference type="ARBA" id="ARBA00022989"/>
    </source>
</evidence>
<dbReference type="InterPro" id="IPR001516">
    <property type="entry name" value="Proton_antipo_N"/>
</dbReference>
<feature type="transmembrane region" description="Helical" evidence="6">
    <location>
        <begin position="142"/>
        <end position="161"/>
    </location>
</feature>
<organism evidence="9 10">
    <name type="scientific">Terriglobus aquaticus</name>
    <dbReference type="NCBI Taxonomy" id="940139"/>
    <lineage>
        <taxon>Bacteria</taxon>
        <taxon>Pseudomonadati</taxon>
        <taxon>Acidobacteriota</taxon>
        <taxon>Terriglobia</taxon>
        <taxon>Terriglobales</taxon>
        <taxon>Acidobacteriaceae</taxon>
        <taxon>Terriglobus</taxon>
    </lineage>
</organism>
<evidence type="ECO:0000256" key="2">
    <source>
        <dbReference type="ARBA" id="ARBA00022692"/>
    </source>
</evidence>
<feature type="transmembrane region" description="Helical" evidence="6">
    <location>
        <begin position="6"/>
        <end position="24"/>
    </location>
</feature>
<dbReference type="PANTHER" id="PTHR42829">
    <property type="entry name" value="NADH-UBIQUINONE OXIDOREDUCTASE CHAIN 5"/>
    <property type="match status" value="1"/>
</dbReference>
<feature type="transmembrane region" description="Helical" evidence="6">
    <location>
        <begin position="212"/>
        <end position="231"/>
    </location>
</feature>
<dbReference type="PRINTS" id="PR01434">
    <property type="entry name" value="NADHDHGNASE5"/>
</dbReference>
<evidence type="ECO:0000256" key="1">
    <source>
        <dbReference type="ARBA" id="ARBA00004127"/>
    </source>
</evidence>
<feature type="transmembrane region" description="Helical" evidence="6">
    <location>
        <begin position="252"/>
        <end position="270"/>
    </location>
</feature>
<keyword evidence="10" id="KW-1185">Reference proteome</keyword>
<protein>
    <submittedName>
        <fullName evidence="9">NADH-quinone oxidoreductase subunit L</fullName>
    </submittedName>
</protein>
<dbReference type="InterPro" id="IPR001750">
    <property type="entry name" value="ND/Mrp_TM"/>
</dbReference>
<dbReference type="PRINTS" id="PR01435">
    <property type="entry name" value="NPOXDRDTASE5"/>
</dbReference>
<dbReference type="NCBIfam" id="NF005141">
    <property type="entry name" value="PRK06590.1"/>
    <property type="match status" value="1"/>
</dbReference>
<evidence type="ECO:0000259" key="7">
    <source>
        <dbReference type="Pfam" id="PF00361"/>
    </source>
</evidence>
<dbReference type="NCBIfam" id="TIGR01974">
    <property type="entry name" value="NDH_I_L"/>
    <property type="match status" value="1"/>
</dbReference>
<dbReference type="Gene3D" id="1.20.5.2700">
    <property type="match status" value="1"/>
</dbReference>
<keyword evidence="2 5" id="KW-0812">Transmembrane</keyword>
<name>A0ABW9KJ09_9BACT</name>
<feature type="transmembrane region" description="Helical" evidence="6">
    <location>
        <begin position="119"/>
        <end position="136"/>
    </location>
</feature>
<evidence type="ECO:0000256" key="6">
    <source>
        <dbReference type="SAM" id="Phobius"/>
    </source>
</evidence>
<feature type="domain" description="NADH-Ubiquinone oxidoreductase (complex I) chain 5 N-terminal" evidence="8">
    <location>
        <begin position="70"/>
        <end position="120"/>
    </location>
</feature>
<dbReference type="Pfam" id="PF00361">
    <property type="entry name" value="Proton_antipo_M"/>
    <property type="match status" value="1"/>
</dbReference>
<feature type="transmembrane region" description="Helical" evidence="6">
    <location>
        <begin position="420"/>
        <end position="441"/>
    </location>
</feature>
<feature type="transmembrane region" description="Helical" evidence="6">
    <location>
        <begin position="379"/>
        <end position="400"/>
    </location>
</feature>
<reference evidence="9 10" key="1">
    <citation type="submission" date="2024-12" db="EMBL/GenBank/DDBJ databases">
        <authorList>
            <person name="Lee Y."/>
        </authorList>
    </citation>
    <scope>NUCLEOTIDE SEQUENCE [LARGE SCALE GENOMIC DNA]</scope>
    <source>
        <strain evidence="9 10">03SUJ4</strain>
    </source>
</reference>
<feature type="transmembrane region" description="Helical" evidence="6">
    <location>
        <begin position="558"/>
        <end position="577"/>
    </location>
</feature>
<feature type="transmembrane region" description="Helical" evidence="6">
    <location>
        <begin position="87"/>
        <end position="107"/>
    </location>
</feature>
<evidence type="ECO:0000259" key="8">
    <source>
        <dbReference type="Pfam" id="PF00662"/>
    </source>
</evidence>
<evidence type="ECO:0000313" key="9">
    <source>
        <dbReference type="EMBL" id="MFN2975751.1"/>
    </source>
</evidence>
<comment type="subcellular location">
    <subcellularLocation>
        <location evidence="1">Endomembrane system</location>
        <topology evidence="1">Multi-pass membrane protein</topology>
    </subcellularLocation>
    <subcellularLocation>
        <location evidence="5">Membrane</location>
        <topology evidence="5">Multi-pass membrane protein</topology>
    </subcellularLocation>
</comment>
<dbReference type="Pfam" id="PF00662">
    <property type="entry name" value="Proton_antipo_N"/>
    <property type="match status" value="1"/>
</dbReference>
<feature type="transmembrane region" description="Helical" evidence="6">
    <location>
        <begin position="310"/>
        <end position="336"/>
    </location>
</feature>
<dbReference type="PANTHER" id="PTHR42829:SF2">
    <property type="entry name" value="NADH-UBIQUINONE OXIDOREDUCTASE CHAIN 5"/>
    <property type="match status" value="1"/>
</dbReference>
<feature type="transmembrane region" description="Helical" evidence="6">
    <location>
        <begin position="342"/>
        <end position="359"/>
    </location>
</feature>
<feature type="transmembrane region" description="Helical" evidence="6">
    <location>
        <begin position="282"/>
        <end position="303"/>
    </location>
</feature>
<dbReference type="InterPro" id="IPR018393">
    <property type="entry name" value="NADHpl_OxRdtase_5_subgr"/>
</dbReference>
<comment type="caution">
    <text evidence="9">The sequence shown here is derived from an EMBL/GenBank/DDBJ whole genome shotgun (WGS) entry which is preliminary data.</text>
</comment>
<dbReference type="RefSeq" id="WP_263412736.1">
    <property type="nucleotide sequence ID" value="NZ_BAABBH010000001.1"/>
</dbReference>
<keyword evidence="4 6" id="KW-0472">Membrane</keyword>
<evidence type="ECO:0000256" key="5">
    <source>
        <dbReference type="RuleBase" id="RU000320"/>
    </source>
</evidence>
<dbReference type="Proteomes" id="UP001634747">
    <property type="component" value="Unassembled WGS sequence"/>
</dbReference>
<proteinExistence type="predicted"/>
<feature type="transmembrane region" description="Helical" evidence="6">
    <location>
        <begin position="31"/>
        <end position="52"/>
    </location>
</feature>